<evidence type="ECO:0000313" key="1">
    <source>
        <dbReference type="EMBL" id="VDP45623.1"/>
    </source>
</evidence>
<proteinExistence type="predicted"/>
<evidence type="ECO:0000313" key="2">
    <source>
        <dbReference type="Proteomes" id="UP000279833"/>
    </source>
</evidence>
<keyword evidence="2" id="KW-1185">Reference proteome</keyword>
<evidence type="ECO:0000313" key="3">
    <source>
        <dbReference type="WBParaSite" id="SCUD_0001168101-mRNA-1"/>
    </source>
</evidence>
<organism evidence="3">
    <name type="scientific">Schistosoma curassoni</name>
    <dbReference type="NCBI Taxonomy" id="6186"/>
    <lineage>
        <taxon>Eukaryota</taxon>
        <taxon>Metazoa</taxon>
        <taxon>Spiralia</taxon>
        <taxon>Lophotrochozoa</taxon>
        <taxon>Platyhelminthes</taxon>
        <taxon>Trematoda</taxon>
        <taxon>Digenea</taxon>
        <taxon>Strigeidida</taxon>
        <taxon>Schistosomatoidea</taxon>
        <taxon>Schistosomatidae</taxon>
        <taxon>Schistosoma</taxon>
    </lineage>
</organism>
<sequence length="195" mass="22370">FDQLICNINGVQLKVREVSPDSVVSVIVHNLNKNQNPTHWQLIEYLSPDCDCPEILCSNQIIVDNLVKVELRDKFNELKRQFAELSSFMQQNVNIVDTLKTLEKRFDFDTQTEHTNLNMHDDIYRKENEIRKAKIALAGIEVQMVVRGSRQETLDPGFVLLGARQQGVSVILRDRIRQGAPAPLRLQVHLADDLL</sequence>
<dbReference type="AlphaFoldDB" id="A0A183K9J8"/>
<dbReference type="WBParaSite" id="SCUD_0001168101-mRNA-1">
    <property type="protein sequence ID" value="SCUD_0001168101-mRNA-1"/>
    <property type="gene ID" value="SCUD_0001168101"/>
</dbReference>
<dbReference type="EMBL" id="UZAK01034578">
    <property type="protein sequence ID" value="VDP45623.1"/>
    <property type="molecule type" value="Genomic_DNA"/>
</dbReference>
<dbReference type="Proteomes" id="UP000279833">
    <property type="component" value="Unassembled WGS sequence"/>
</dbReference>
<name>A0A183K9J8_9TREM</name>
<protein>
    <submittedName>
        <fullName evidence="3">Structural maintenance of chromosomes flexible hinge domain containing 1</fullName>
    </submittedName>
</protein>
<gene>
    <name evidence="1" type="ORF">SCUD_LOCUS11681</name>
</gene>
<accession>A0A183K9J8</accession>
<reference evidence="1 2" key="2">
    <citation type="submission" date="2018-11" db="EMBL/GenBank/DDBJ databases">
        <authorList>
            <consortium name="Pathogen Informatics"/>
        </authorList>
    </citation>
    <scope>NUCLEOTIDE SEQUENCE [LARGE SCALE GENOMIC DNA]</scope>
    <source>
        <strain evidence="1">Dakar</strain>
        <strain evidence="2">Dakar, Senegal</strain>
    </source>
</reference>
<reference evidence="3" key="1">
    <citation type="submission" date="2016-06" db="UniProtKB">
        <authorList>
            <consortium name="WormBaseParasite"/>
        </authorList>
    </citation>
    <scope>IDENTIFICATION</scope>
</reference>
<dbReference type="STRING" id="6186.A0A183K9J8"/>